<evidence type="ECO:0000313" key="8">
    <source>
        <dbReference type="Proteomes" id="UP001596074"/>
    </source>
</evidence>
<keyword evidence="6" id="KW-0411">Iron-sulfur</keyword>
<gene>
    <name evidence="7" type="ORF">ACFPZN_49515</name>
</gene>
<dbReference type="SUPFAM" id="SSF102114">
    <property type="entry name" value="Radical SAM enzymes"/>
    <property type="match status" value="1"/>
</dbReference>
<keyword evidence="3" id="KW-0949">S-adenosyl-L-methionine</keyword>
<dbReference type="EMBL" id="JBHSON010000120">
    <property type="protein sequence ID" value="MFC5753709.1"/>
    <property type="molecule type" value="Genomic_DNA"/>
</dbReference>
<sequence>MTPPGSTGAPRSVPWRVHGVLARSRANGPGLRFTVWSQGCSLGCPGCFNPETHRPEGPVRTAGELAAAALAAAGDIEGVTLTGGEPLEQPAAVAAFCAEVTARGGLGVVGLTGFTREEIEADPGRLAAVADADMVVAGRYNPRLHLGAGLRGSANKMYWARTGRYRAADFEDVPETEMVIAPDGGLVVTGMRAATAMAARAAEGLR</sequence>
<dbReference type="CDD" id="cd01335">
    <property type="entry name" value="Radical_SAM"/>
    <property type="match status" value="1"/>
</dbReference>
<protein>
    <submittedName>
        <fullName evidence="7">4Fe-4S cluster-binding domain-containing protein</fullName>
    </submittedName>
</protein>
<comment type="cofactor">
    <cofactor evidence="1">
        <name>[4Fe-4S] cluster</name>
        <dbReference type="ChEBI" id="CHEBI:49883"/>
    </cofactor>
</comment>
<dbReference type="InterPro" id="IPR034457">
    <property type="entry name" value="Organic_radical-activating"/>
</dbReference>
<keyword evidence="8" id="KW-1185">Reference proteome</keyword>
<evidence type="ECO:0000313" key="7">
    <source>
        <dbReference type="EMBL" id="MFC5753709.1"/>
    </source>
</evidence>
<dbReference type="Pfam" id="PF13353">
    <property type="entry name" value="Fer4_12"/>
    <property type="match status" value="1"/>
</dbReference>
<dbReference type="Gene3D" id="3.20.20.70">
    <property type="entry name" value="Aldolase class I"/>
    <property type="match status" value="1"/>
</dbReference>
<keyword evidence="4" id="KW-0479">Metal-binding</keyword>
<keyword evidence="2" id="KW-0004">4Fe-4S</keyword>
<reference evidence="8" key="1">
    <citation type="journal article" date="2019" name="Int. J. Syst. Evol. Microbiol.">
        <title>The Global Catalogue of Microorganisms (GCM) 10K type strain sequencing project: providing services to taxonomists for standard genome sequencing and annotation.</title>
        <authorList>
            <consortium name="The Broad Institute Genomics Platform"/>
            <consortium name="The Broad Institute Genome Sequencing Center for Infectious Disease"/>
            <person name="Wu L."/>
            <person name="Ma J."/>
        </authorList>
    </citation>
    <scope>NUCLEOTIDE SEQUENCE [LARGE SCALE GENOMIC DNA]</scope>
    <source>
        <strain evidence="8">KCTC 42087</strain>
    </source>
</reference>
<dbReference type="RefSeq" id="WP_378291018.1">
    <property type="nucleotide sequence ID" value="NZ_JBHSON010000120.1"/>
</dbReference>
<keyword evidence="5" id="KW-0408">Iron</keyword>
<dbReference type="InterPro" id="IPR013785">
    <property type="entry name" value="Aldolase_TIM"/>
</dbReference>
<proteinExistence type="predicted"/>
<evidence type="ECO:0000256" key="5">
    <source>
        <dbReference type="ARBA" id="ARBA00023004"/>
    </source>
</evidence>
<evidence type="ECO:0000256" key="1">
    <source>
        <dbReference type="ARBA" id="ARBA00001966"/>
    </source>
</evidence>
<evidence type="ECO:0000256" key="3">
    <source>
        <dbReference type="ARBA" id="ARBA00022691"/>
    </source>
</evidence>
<evidence type="ECO:0000256" key="4">
    <source>
        <dbReference type="ARBA" id="ARBA00022723"/>
    </source>
</evidence>
<evidence type="ECO:0000256" key="2">
    <source>
        <dbReference type="ARBA" id="ARBA00022485"/>
    </source>
</evidence>
<dbReference type="InterPro" id="IPR058240">
    <property type="entry name" value="rSAM_sf"/>
</dbReference>
<dbReference type="Proteomes" id="UP001596074">
    <property type="component" value="Unassembled WGS sequence"/>
</dbReference>
<dbReference type="PANTHER" id="PTHR30352">
    <property type="entry name" value="PYRUVATE FORMATE-LYASE-ACTIVATING ENZYME"/>
    <property type="match status" value="1"/>
</dbReference>
<dbReference type="InterPro" id="IPR007197">
    <property type="entry name" value="rSAM"/>
</dbReference>
<name>A0ABW1AGK6_9ACTN</name>
<organism evidence="7 8">
    <name type="scientific">Actinomadura rugatobispora</name>
    <dbReference type="NCBI Taxonomy" id="1994"/>
    <lineage>
        <taxon>Bacteria</taxon>
        <taxon>Bacillati</taxon>
        <taxon>Actinomycetota</taxon>
        <taxon>Actinomycetes</taxon>
        <taxon>Streptosporangiales</taxon>
        <taxon>Thermomonosporaceae</taxon>
        <taxon>Actinomadura</taxon>
    </lineage>
</organism>
<comment type="caution">
    <text evidence="7">The sequence shown here is derived from an EMBL/GenBank/DDBJ whole genome shotgun (WGS) entry which is preliminary data.</text>
</comment>
<evidence type="ECO:0000256" key="6">
    <source>
        <dbReference type="ARBA" id="ARBA00023014"/>
    </source>
</evidence>
<accession>A0ABW1AGK6</accession>
<dbReference type="PANTHER" id="PTHR30352:SF2">
    <property type="entry name" value="ANAEROBIC RIBONUCLEOSIDE-TRIPHOSPHATE REDUCTASE-ACTIVATING PROTEIN"/>
    <property type="match status" value="1"/>
</dbReference>
<dbReference type="SFLD" id="SFLDS00029">
    <property type="entry name" value="Radical_SAM"/>
    <property type="match status" value="1"/>
</dbReference>